<dbReference type="HOGENOM" id="CLU_1046635_0_0_1"/>
<dbReference type="AlphaFoldDB" id="L2GMS8"/>
<feature type="transmembrane region" description="Helical" evidence="1">
    <location>
        <begin position="7"/>
        <end position="24"/>
    </location>
</feature>
<name>L2GMS8_VITCO</name>
<evidence type="ECO:0000313" key="2">
    <source>
        <dbReference type="EMBL" id="ELA41597.1"/>
    </source>
</evidence>
<keyword evidence="3" id="KW-1185">Reference proteome</keyword>
<feature type="transmembrane region" description="Helical" evidence="1">
    <location>
        <begin position="213"/>
        <end position="237"/>
    </location>
</feature>
<feature type="transmembrane region" description="Helical" evidence="1">
    <location>
        <begin position="51"/>
        <end position="74"/>
    </location>
</feature>
<organism evidence="2 3">
    <name type="scientific">Vittaforma corneae (strain ATCC 50505)</name>
    <name type="common">Microsporidian parasite</name>
    <name type="synonym">Nosema corneum</name>
    <dbReference type="NCBI Taxonomy" id="993615"/>
    <lineage>
        <taxon>Eukaryota</taxon>
        <taxon>Fungi</taxon>
        <taxon>Fungi incertae sedis</taxon>
        <taxon>Microsporidia</taxon>
        <taxon>Nosematidae</taxon>
        <taxon>Vittaforma</taxon>
    </lineage>
</organism>
<evidence type="ECO:0000313" key="3">
    <source>
        <dbReference type="Proteomes" id="UP000011082"/>
    </source>
</evidence>
<sequence length="266" mass="31118">METKKAFSISLLNTGLVLVIRTTYYTHTKQNFKKAVQMFSFNLLNYDQSFFMLYVISMILPVVVMIMLFGNVYSNKMSNSQFVSKVVMRHLVFGYLTMSIIYVINVLNDYVFLSYYSTKNLENYNEWHKYVLHFILTPVFFLDSIYSIEIEKIKYENVDRNLTFNKSYYYLAQVFFGSYLVYALLVVLFLDNQLVELFYALFSIKSINKTSKISEYLVCLINDVIVCVFVSLAVGIVDQGITIIRFTTLFKIYSSGTSIKNEYVVK</sequence>
<dbReference type="GeneID" id="19882056"/>
<feature type="transmembrane region" description="Helical" evidence="1">
    <location>
        <begin position="127"/>
        <end position="148"/>
    </location>
</feature>
<dbReference type="EMBL" id="JH370141">
    <property type="protein sequence ID" value="ELA41597.1"/>
    <property type="molecule type" value="Genomic_DNA"/>
</dbReference>
<dbReference type="VEuPathDB" id="MicrosporidiaDB:VICG_01345"/>
<accession>L2GMS8</accession>
<proteinExistence type="predicted"/>
<keyword evidence="1" id="KW-0472">Membrane</keyword>
<feature type="transmembrane region" description="Helical" evidence="1">
    <location>
        <begin position="86"/>
        <end position="107"/>
    </location>
</feature>
<dbReference type="Proteomes" id="UP000011082">
    <property type="component" value="Unassembled WGS sequence"/>
</dbReference>
<gene>
    <name evidence="2" type="ORF">VICG_01345</name>
</gene>
<feature type="transmembrane region" description="Helical" evidence="1">
    <location>
        <begin position="168"/>
        <end position="190"/>
    </location>
</feature>
<dbReference type="RefSeq" id="XP_007604791.1">
    <property type="nucleotide sequence ID" value="XM_007604729.1"/>
</dbReference>
<protein>
    <submittedName>
        <fullName evidence="2">Uncharacterized protein</fullName>
    </submittedName>
</protein>
<keyword evidence="1" id="KW-0812">Transmembrane</keyword>
<evidence type="ECO:0000256" key="1">
    <source>
        <dbReference type="SAM" id="Phobius"/>
    </source>
</evidence>
<dbReference type="InParanoid" id="L2GMS8"/>
<reference evidence="3" key="1">
    <citation type="submission" date="2011-05" db="EMBL/GenBank/DDBJ databases">
        <title>The genome sequence of Vittaforma corneae strain ATCC 50505.</title>
        <authorList>
            <consortium name="The Broad Institute Genome Sequencing Platform"/>
            <person name="Cuomo C."/>
            <person name="Didier E."/>
            <person name="Bowers L."/>
            <person name="Young S.K."/>
            <person name="Zeng Q."/>
            <person name="Gargeya S."/>
            <person name="Fitzgerald M."/>
            <person name="Haas B."/>
            <person name="Abouelleil A."/>
            <person name="Alvarado L."/>
            <person name="Arachchi H.M."/>
            <person name="Berlin A."/>
            <person name="Chapman S.B."/>
            <person name="Gearin G."/>
            <person name="Goldberg J."/>
            <person name="Griggs A."/>
            <person name="Gujja S."/>
            <person name="Hansen M."/>
            <person name="Heiman D."/>
            <person name="Howarth C."/>
            <person name="Larimer J."/>
            <person name="Lui A."/>
            <person name="MacDonald P.J.P."/>
            <person name="McCowen C."/>
            <person name="Montmayeur A."/>
            <person name="Murphy C."/>
            <person name="Neiman D."/>
            <person name="Pearson M."/>
            <person name="Priest M."/>
            <person name="Roberts A."/>
            <person name="Saif S."/>
            <person name="Shea T."/>
            <person name="Sisk P."/>
            <person name="Stolte C."/>
            <person name="Sykes S."/>
            <person name="Wortman J."/>
            <person name="Nusbaum C."/>
            <person name="Birren B."/>
        </authorList>
    </citation>
    <scope>NUCLEOTIDE SEQUENCE [LARGE SCALE GENOMIC DNA]</scope>
    <source>
        <strain evidence="3">ATCC 50505</strain>
    </source>
</reference>
<keyword evidence="1" id="KW-1133">Transmembrane helix</keyword>